<keyword evidence="1" id="KW-1133">Transmembrane helix</keyword>
<protein>
    <submittedName>
        <fullName evidence="2">Uncharacterized protein</fullName>
    </submittedName>
</protein>
<proteinExistence type="predicted"/>
<keyword evidence="1" id="KW-0472">Membrane</keyword>
<organism evidence="2">
    <name type="scientific">uncultured Caudovirales phage</name>
    <dbReference type="NCBI Taxonomy" id="2100421"/>
    <lineage>
        <taxon>Viruses</taxon>
        <taxon>Duplodnaviria</taxon>
        <taxon>Heunggongvirae</taxon>
        <taxon>Uroviricota</taxon>
        <taxon>Caudoviricetes</taxon>
        <taxon>Peduoviridae</taxon>
        <taxon>Maltschvirus</taxon>
        <taxon>Maltschvirus maltsch</taxon>
    </lineage>
</organism>
<feature type="transmembrane region" description="Helical" evidence="1">
    <location>
        <begin position="36"/>
        <end position="54"/>
    </location>
</feature>
<reference evidence="2" key="1">
    <citation type="submission" date="2020-04" db="EMBL/GenBank/DDBJ databases">
        <authorList>
            <person name="Chiriac C."/>
            <person name="Salcher M."/>
            <person name="Ghai R."/>
            <person name="Kavagutti S V."/>
        </authorList>
    </citation>
    <scope>NUCLEOTIDE SEQUENCE</scope>
</reference>
<name>A0A6J5L2U9_9CAUD</name>
<sequence>MLDNFRNWYLRNYAEITWFLIGFLVMAGLTDLGAGDYTGAIISFGIAYINYLFLKR</sequence>
<keyword evidence="1" id="KW-0812">Transmembrane</keyword>
<gene>
    <name evidence="2" type="ORF">UFOVP112_55</name>
</gene>
<dbReference type="EMBL" id="LR796233">
    <property type="protein sequence ID" value="CAB4128681.1"/>
    <property type="molecule type" value="Genomic_DNA"/>
</dbReference>
<evidence type="ECO:0000256" key="1">
    <source>
        <dbReference type="SAM" id="Phobius"/>
    </source>
</evidence>
<evidence type="ECO:0000313" key="2">
    <source>
        <dbReference type="EMBL" id="CAB4128681.1"/>
    </source>
</evidence>
<accession>A0A6J5L2U9</accession>
<feature type="transmembrane region" description="Helical" evidence="1">
    <location>
        <begin position="12"/>
        <end position="30"/>
    </location>
</feature>